<keyword evidence="2" id="KW-1185">Reference proteome</keyword>
<dbReference type="Proteomes" id="UP000035642">
    <property type="component" value="Unassembled WGS sequence"/>
</dbReference>
<accession>A0A158P9B3</accession>
<evidence type="ECO:0000313" key="2">
    <source>
        <dbReference type="Proteomes" id="UP000035642"/>
    </source>
</evidence>
<organism evidence="2 3">
    <name type="scientific">Angiostrongylus cantonensis</name>
    <name type="common">Rat lungworm</name>
    <dbReference type="NCBI Taxonomy" id="6313"/>
    <lineage>
        <taxon>Eukaryota</taxon>
        <taxon>Metazoa</taxon>
        <taxon>Ecdysozoa</taxon>
        <taxon>Nematoda</taxon>
        <taxon>Chromadorea</taxon>
        <taxon>Rhabditida</taxon>
        <taxon>Rhabditina</taxon>
        <taxon>Rhabditomorpha</taxon>
        <taxon>Strongyloidea</taxon>
        <taxon>Metastrongylidae</taxon>
        <taxon>Angiostrongylus</taxon>
    </lineage>
</organism>
<feature type="coiled-coil region" evidence="1">
    <location>
        <begin position="556"/>
        <end position="590"/>
    </location>
</feature>
<proteinExistence type="predicted"/>
<dbReference type="PANTHER" id="PTHR45615:SF80">
    <property type="entry name" value="GRIP DOMAIN-CONTAINING PROTEIN"/>
    <property type="match status" value="1"/>
</dbReference>
<name>A0A158P9B3_ANGCA</name>
<feature type="coiled-coil region" evidence="1">
    <location>
        <begin position="219"/>
        <end position="246"/>
    </location>
</feature>
<sequence length="1073" mass="121600">MSNWCEDDTLDLTSDLSCVGDDGSEAAETSTTTVAPQNSLWDNVNTPTAPCVPDFVDFPSTVRHLSLSQPELPASSIPAPVISKLNFTLQYYSLQMSKFDMEEERKQIAEAKRQAQIELESAEMRAQQRVDDVEAKLRDAAQQKQALLHQCNQASTTKNAKAITEELRARLTALEKENNILRNKIEEDQKELNEKTVLGDTTSQSKSIYTFVVGGGCDVQALVRRIDELEANLHDEQEERTKSNTALVAYMSRCHELEKKIRNISTSYSNLSFSALGKDEVLKLVRKIRDLLLSLGKENKELRKECAKHLGLGELSQTTVDSNDVNEVTNAAGGLEKSALLKENFEQKQLEVFNMLQSLASNVSNLDESVVNILKSIDSSTVAYSEEQFSRVRGLEWVASPRLGEAIPTILYLIFLVCMSKSFIEDSDAGIRALKLGSGSDEMRHLAGRIRSMKFEWNNVIDESRVFLSVIEETSQSVSKMQHEISIWEQSLNETSFRLDCSMVHTRSSAQTASSDMARVELICCHDSKQMEMLLSTKEEEIVRLQSLVEKIHDDHEKVIASGDNLRDEVKQLEEALFDARKERDGLAATLESKEVEMRLLRASLEEQLSVSQQVQQDVLNLRHNTEALIREIGAKDIAIADVEAKLSVARERSEELKRALLERETEAKEIRAVLEEEQERGKTDREEWKIALMAAQETSSALRSDVERILNELSVKEDTIRHLNDQLQTAKENNLLMAEVVSEYASNESLDKHICKSHRPTVMANVQNLPQISTVKSRDSQTELTRAALVKMESDFLSHSSEIDMLRLAYDELSHAIGKLVVKDVEPLPNPVNISWIEESCKKLSRLIHHERRRRENQANEVAAMASKLEELKQQWRIFDYASISSRSVGCSSVSRTGDAFKEVCPAVHTDLIKQSAHQKMFDNPMRQTLFVLTTTAMDLVKLLRRLSSLHSTGHKVNFQDAIELARKLRNELNERFLIVRTEKENENKHCVTDLIHMVKILEKDNRILHDNIKTWRSEYEALSEKIANNPELVERIANQLRRIHTVMGESRRACGLLQESQARTNKPATEP</sequence>
<dbReference type="AlphaFoldDB" id="A0A158P9B3"/>
<evidence type="ECO:0000313" key="3">
    <source>
        <dbReference type="WBParaSite" id="ACAC_0000803501-mRNA-1"/>
    </source>
</evidence>
<keyword evidence="1" id="KW-0175">Coiled coil</keyword>
<protein>
    <submittedName>
        <fullName evidence="3">Dynactin domain-containing protein</fullName>
    </submittedName>
</protein>
<dbReference type="PANTHER" id="PTHR45615">
    <property type="entry name" value="MYOSIN HEAVY CHAIN, NON-MUSCLE"/>
    <property type="match status" value="1"/>
</dbReference>
<evidence type="ECO:0000256" key="1">
    <source>
        <dbReference type="SAM" id="Coils"/>
    </source>
</evidence>
<reference evidence="2" key="1">
    <citation type="submission" date="2012-09" db="EMBL/GenBank/DDBJ databases">
        <authorList>
            <person name="Martin A.A."/>
        </authorList>
    </citation>
    <scope>NUCLEOTIDE SEQUENCE</scope>
</reference>
<reference evidence="3" key="2">
    <citation type="submission" date="2016-04" db="UniProtKB">
        <authorList>
            <consortium name="WormBaseParasite"/>
        </authorList>
    </citation>
    <scope>IDENTIFICATION</scope>
</reference>
<feature type="coiled-coil region" evidence="1">
    <location>
        <begin position="707"/>
        <end position="734"/>
    </location>
</feature>
<feature type="coiled-coil region" evidence="1">
    <location>
        <begin position="94"/>
        <end position="191"/>
    </location>
</feature>
<dbReference type="STRING" id="6313.A0A158P9B3"/>
<feature type="coiled-coil region" evidence="1">
    <location>
        <begin position="640"/>
        <end position="681"/>
    </location>
</feature>
<dbReference type="WBParaSite" id="ACAC_0000803501-mRNA-1">
    <property type="protein sequence ID" value="ACAC_0000803501-mRNA-1"/>
    <property type="gene ID" value="ACAC_0000803501"/>
</dbReference>